<dbReference type="OMA" id="WARRIEW"/>
<sequence>MSADPVSCIAARQAPDPGPRSPTTIRPEVTQYTFSPADRFKHGPVMLGENLGRAIIAWTSLAELMWGLVRNRRLASRRILYLDFACKTNVARFLGVTGGVKDGGPVPSFASCLLQSFWVHPPSMSAATETPLGGSETPTASSANDSQLTEGVKQCLDNWRQEWEGLATGTSLVIRKKNLDMLTFAIATALVTTHPELDGGPTGFEEAEKLTWAYFDPDGKACEGTPLEHKEMAKLKGSIWEQYTGYNAFRNAHKEDIVRYLPQAWERYKTTKAAKGDTLTEGDLRPCPTEASDSRWVGHHSRARAYMWLDLTEAERQQWNKQAEDWNLYGAPKNIQDAERNRIAKLFMNRTYLYALRNLGMELVMFGLFESNGKTRVLHFEGDPDMFHRRYPEYCTTKYHTAEAGDRTFMKTLCVHADQRFLRTGQLEPPKRAEALPKKKKLLATRDDGYPRIPANHADLNNQDTITLVRNFVNMVYTLDTGIKKSVSWKHTMSDPTKFIVHKDLPVALEDPSDMKTGDIKAIIKDWYEIQECDAIVADPLHFPSSVSLGASTDVIDLPPLVPASDTAQPRTRRRYNRKTGALRTTATPSSSSTSPSVGTLSPATTPATPVLGDVELSTASSAVPTITSTTTSSTVPTTTPSAVPTTTPSAVPTIMSTTTSSAVPTTTPSAVPTAVPSAVPTMTSTTTSSAAPIAASSAVPTAVPSAVPTTTPSA</sequence>
<name>A0A5M3M5P7_CONPW</name>
<evidence type="ECO:0000256" key="1">
    <source>
        <dbReference type="SAM" id="MobiDB-lite"/>
    </source>
</evidence>
<keyword evidence="3" id="KW-1185">Reference proteome</keyword>
<feature type="compositionally biased region" description="Polar residues" evidence="1">
    <location>
        <begin position="136"/>
        <end position="147"/>
    </location>
</feature>
<proteinExistence type="predicted"/>
<feature type="region of interest" description="Disordered" evidence="1">
    <location>
        <begin position="127"/>
        <end position="147"/>
    </location>
</feature>
<evidence type="ECO:0000313" key="3">
    <source>
        <dbReference type="Proteomes" id="UP000053558"/>
    </source>
</evidence>
<dbReference type="AlphaFoldDB" id="A0A5M3M5P7"/>
<evidence type="ECO:0000313" key="2">
    <source>
        <dbReference type="EMBL" id="EIW74728.1"/>
    </source>
</evidence>
<feature type="compositionally biased region" description="Low complexity" evidence="1">
    <location>
        <begin position="585"/>
        <end position="603"/>
    </location>
</feature>
<organism evidence="2 3">
    <name type="scientific">Coniophora puteana (strain RWD-64-598)</name>
    <name type="common">Brown rot fungus</name>
    <dbReference type="NCBI Taxonomy" id="741705"/>
    <lineage>
        <taxon>Eukaryota</taxon>
        <taxon>Fungi</taxon>
        <taxon>Dikarya</taxon>
        <taxon>Basidiomycota</taxon>
        <taxon>Agaricomycotina</taxon>
        <taxon>Agaricomycetes</taxon>
        <taxon>Agaricomycetidae</taxon>
        <taxon>Boletales</taxon>
        <taxon>Coniophorineae</taxon>
        <taxon>Coniophoraceae</taxon>
        <taxon>Coniophora</taxon>
    </lineage>
</organism>
<dbReference type="RefSeq" id="XP_007774813.1">
    <property type="nucleotide sequence ID" value="XM_007776623.1"/>
</dbReference>
<gene>
    <name evidence="2" type="ORF">CONPUDRAFT_77578</name>
</gene>
<feature type="compositionally biased region" description="Low complexity" evidence="1">
    <location>
        <begin position="618"/>
        <end position="715"/>
    </location>
</feature>
<dbReference type="Proteomes" id="UP000053558">
    <property type="component" value="Unassembled WGS sequence"/>
</dbReference>
<feature type="region of interest" description="Disordered" evidence="1">
    <location>
        <begin position="1"/>
        <end position="24"/>
    </location>
</feature>
<feature type="region of interest" description="Disordered" evidence="1">
    <location>
        <begin position="559"/>
        <end position="715"/>
    </location>
</feature>
<dbReference type="KEGG" id="cput:CONPUDRAFT_77578"/>
<protein>
    <submittedName>
        <fullName evidence="2">Uncharacterized protein</fullName>
    </submittedName>
</protein>
<dbReference type="GeneID" id="19209629"/>
<comment type="caution">
    <text evidence="2">The sequence shown here is derived from an EMBL/GenBank/DDBJ whole genome shotgun (WGS) entry which is preliminary data.</text>
</comment>
<accession>A0A5M3M5P7</accession>
<dbReference type="EMBL" id="JH711590">
    <property type="protein sequence ID" value="EIW74728.1"/>
    <property type="molecule type" value="Genomic_DNA"/>
</dbReference>
<reference evidence="3" key="1">
    <citation type="journal article" date="2012" name="Science">
        <title>The Paleozoic origin of enzymatic lignin decomposition reconstructed from 31 fungal genomes.</title>
        <authorList>
            <person name="Floudas D."/>
            <person name="Binder M."/>
            <person name="Riley R."/>
            <person name="Barry K."/>
            <person name="Blanchette R.A."/>
            <person name="Henrissat B."/>
            <person name="Martinez A.T."/>
            <person name="Otillar R."/>
            <person name="Spatafora J.W."/>
            <person name="Yadav J.S."/>
            <person name="Aerts A."/>
            <person name="Benoit I."/>
            <person name="Boyd A."/>
            <person name="Carlson A."/>
            <person name="Copeland A."/>
            <person name="Coutinho P.M."/>
            <person name="de Vries R.P."/>
            <person name="Ferreira P."/>
            <person name="Findley K."/>
            <person name="Foster B."/>
            <person name="Gaskell J."/>
            <person name="Glotzer D."/>
            <person name="Gorecki P."/>
            <person name="Heitman J."/>
            <person name="Hesse C."/>
            <person name="Hori C."/>
            <person name="Igarashi K."/>
            <person name="Jurgens J.A."/>
            <person name="Kallen N."/>
            <person name="Kersten P."/>
            <person name="Kohler A."/>
            <person name="Kuees U."/>
            <person name="Kumar T.K.A."/>
            <person name="Kuo A."/>
            <person name="LaButti K."/>
            <person name="Larrondo L.F."/>
            <person name="Lindquist E."/>
            <person name="Ling A."/>
            <person name="Lombard V."/>
            <person name="Lucas S."/>
            <person name="Lundell T."/>
            <person name="Martin R."/>
            <person name="McLaughlin D.J."/>
            <person name="Morgenstern I."/>
            <person name="Morin E."/>
            <person name="Murat C."/>
            <person name="Nagy L.G."/>
            <person name="Nolan M."/>
            <person name="Ohm R.A."/>
            <person name="Patyshakuliyeva A."/>
            <person name="Rokas A."/>
            <person name="Ruiz-Duenas F.J."/>
            <person name="Sabat G."/>
            <person name="Salamov A."/>
            <person name="Samejima M."/>
            <person name="Schmutz J."/>
            <person name="Slot J.C."/>
            <person name="St John F."/>
            <person name="Stenlid J."/>
            <person name="Sun H."/>
            <person name="Sun S."/>
            <person name="Syed K."/>
            <person name="Tsang A."/>
            <person name="Wiebenga A."/>
            <person name="Young D."/>
            <person name="Pisabarro A."/>
            <person name="Eastwood D.C."/>
            <person name="Martin F."/>
            <person name="Cullen D."/>
            <person name="Grigoriev I.V."/>
            <person name="Hibbett D.S."/>
        </authorList>
    </citation>
    <scope>NUCLEOTIDE SEQUENCE [LARGE SCALE GENOMIC DNA]</scope>
    <source>
        <strain evidence="3">RWD-64-598 SS2</strain>
    </source>
</reference>
<feature type="non-terminal residue" evidence="2">
    <location>
        <position position="715"/>
    </location>
</feature>